<dbReference type="EMBL" id="CP144527">
    <property type="protein sequence ID" value="WWC72354.1"/>
    <property type="molecule type" value="Genomic_DNA"/>
</dbReference>
<dbReference type="KEGG" id="kpin:30175487"/>
<reference evidence="5" key="1">
    <citation type="submission" date="2013-07" db="EMBL/GenBank/DDBJ databases">
        <title>The Genome Sequence of Cryptococcus pinus CBS10737.</title>
        <authorList>
            <consortium name="The Broad Institute Genome Sequencing Platform"/>
            <person name="Cuomo C."/>
            <person name="Litvintseva A."/>
            <person name="Chen Y."/>
            <person name="Heitman J."/>
            <person name="Sun S."/>
            <person name="Springer D."/>
            <person name="Dromer F."/>
            <person name="Young S.K."/>
            <person name="Zeng Q."/>
            <person name="Gargeya S."/>
            <person name="Fitzgerald M."/>
            <person name="Abouelleil A."/>
            <person name="Alvarado L."/>
            <person name="Berlin A.M."/>
            <person name="Chapman S.B."/>
            <person name="Dewar J."/>
            <person name="Goldberg J."/>
            <person name="Griggs A."/>
            <person name="Gujja S."/>
            <person name="Hansen M."/>
            <person name="Howarth C."/>
            <person name="Imamovic A."/>
            <person name="Larimer J."/>
            <person name="McCowan C."/>
            <person name="Murphy C."/>
            <person name="Pearson M."/>
            <person name="Priest M."/>
            <person name="Roberts A."/>
            <person name="Saif S."/>
            <person name="Shea T."/>
            <person name="Sykes S."/>
            <person name="Wortman J."/>
            <person name="Nusbaum C."/>
            <person name="Birren B."/>
        </authorList>
    </citation>
    <scope>NUCLEOTIDE SEQUENCE [LARGE SCALE GENOMIC DNA]</scope>
    <source>
        <strain evidence="5">CBS 10737</strain>
    </source>
</reference>
<dbReference type="AlphaFoldDB" id="A0A1B9HTY8"/>
<sequence length="489" mass="54608">MARANSRVYGSYAAAAVAVYLLLGPLGLGHIPFLPDGISSGWGASGGGNTRDNGIRSTSTETDKLLGFKLSKIVNHAPGYTVVENLYWHNYSYVFVTDQPWSIPKLDHIANKHVDTRIPLQGHEEVKIYSIRLQPVSPEVKEANQIGHTISLDEAIALFGRAEELQSPMIINNDDNFVSHYYHWIGETFLGAWRTWSNYAWRTGQTLPNIKVVAFPKQYNKAEAPPGSNGANWWEDTPGANRWFTTKFFPGVTYETKPIWEERAATKEFYRIPLGLIADRRGGHNGPSNAWKPWGDALRLPVSLDWLVNLRDRVLKDYNGPVNIKRGTKPHVMYLERQGSGRELVPEDHEDLVNAVLQLEEDGLAKVTVKGFSSSIPFQDQVAEISTVDILISVHGNGLTHTLWMNPGGSVFELQPAECTVTDYSPLAIAAGVQHYLVHETSFCVPEECPGRGCPGPRAINRDDIRVTAHVVTDQVRRIIRRLNNRSLE</sequence>
<keyword evidence="3" id="KW-0325">Glycoprotein</keyword>
<gene>
    <name evidence="5" type="ORF">I206_07118</name>
    <name evidence="6" type="ORF">I206_106316</name>
</gene>
<proteinExistence type="predicted"/>
<dbReference type="OrthoDB" id="529273at2759"/>
<dbReference type="Pfam" id="PF04577">
    <property type="entry name" value="Glyco_transf_61"/>
    <property type="match status" value="1"/>
</dbReference>
<protein>
    <recommendedName>
        <fullName evidence="4">Glycosyltransferase 61 catalytic domain-containing protein</fullName>
    </recommendedName>
</protein>
<evidence type="ECO:0000313" key="7">
    <source>
        <dbReference type="Proteomes" id="UP000094020"/>
    </source>
</evidence>
<keyword evidence="1" id="KW-0328">Glycosyltransferase</keyword>
<dbReference type="RefSeq" id="XP_019007950.1">
    <property type="nucleotide sequence ID" value="XM_019158812.1"/>
</dbReference>
<dbReference type="InterPro" id="IPR049625">
    <property type="entry name" value="Glyco_transf_61_cat"/>
</dbReference>
<feature type="domain" description="Glycosyltransferase 61 catalytic" evidence="4">
    <location>
        <begin position="314"/>
        <end position="411"/>
    </location>
</feature>
<evidence type="ECO:0000313" key="5">
    <source>
        <dbReference type="EMBL" id="OCF46731.1"/>
    </source>
</evidence>
<evidence type="ECO:0000256" key="3">
    <source>
        <dbReference type="ARBA" id="ARBA00023180"/>
    </source>
</evidence>
<accession>A0A1B9HTY8</accession>
<name>A0A1B9HTY8_9TREE</name>
<dbReference type="GeneID" id="30175487"/>
<organism evidence="5">
    <name type="scientific">Kwoniella pini CBS 10737</name>
    <dbReference type="NCBI Taxonomy" id="1296096"/>
    <lineage>
        <taxon>Eukaryota</taxon>
        <taxon>Fungi</taxon>
        <taxon>Dikarya</taxon>
        <taxon>Basidiomycota</taxon>
        <taxon>Agaricomycotina</taxon>
        <taxon>Tremellomycetes</taxon>
        <taxon>Tremellales</taxon>
        <taxon>Cryptococcaceae</taxon>
        <taxon>Kwoniella</taxon>
    </lineage>
</organism>
<evidence type="ECO:0000259" key="4">
    <source>
        <dbReference type="Pfam" id="PF04577"/>
    </source>
</evidence>
<evidence type="ECO:0000256" key="1">
    <source>
        <dbReference type="ARBA" id="ARBA00022676"/>
    </source>
</evidence>
<dbReference type="EMBL" id="KI894015">
    <property type="protein sequence ID" value="OCF46731.1"/>
    <property type="molecule type" value="Genomic_DNA"/>
</dbReference>
<keyword evidence="7" id="KW-1185">Reference proteome</keyword>
<keyword evidence="2" id="KW-0808">Transferase</keyword>
<dbReference type="InterPro" id="IPR007657">
    <property type="entry name" value="Glycosyltransferase_61"/>
</dbReference>
<evidence type="ECO:0000256" key="2">
    <source>
        <dbReference type="ARBA" id="ARBA00022679"/>
    </source>
</evidence>
<dbReference type="PANTHER" id="PTHR20961">
    <property type="entry name" value="GLYCOSYLTRANSFERASE"/>
    <property type="match status" value="1"/>
</dbReference>
<reference evidence="6" key="2">
    <citation type="submission" date="2013-07" db="EMBL/GenBank/DDBJ databases">
        <authorList>
            <consortium name="The Broad Institute Genome Sequencing Platform"/>
            <person name="Cuomo C."/>
            <person name="Litvintseva A."/>
            <person name="Chen Y."/>
            <person name="Heitman J."/>
            <person name="Sun S."/>
            <person name="Springer D."/>
            <person name="Dromer F."/>
            <person name="Young S.K."/>
            <person name="Zeng Q."/>
            <person name="Gargeya S."/>
            <person name="Fitzgerald M."/>
            <person name="Abouelleil A."/>
            <person name="Alvarado L."/>
            <person name="Berlin A.M."/>
            <person name="Chapman S.B."/>
            <person name="Dewar J."/>
            <person name="Goldberg J."/>
            <person name="Griggs A."/>
            <person name="Gujja S."/>
            <person name="Hansen M."/>
            <person name="Howarth C."/>
            <person name="Imamovic A."/>
            <person name="Larimer J."/>
            <person name="McCowan C."/>
            <person name="Murphy C."/>
            <person name="Pearson M."/>
            <person name="Priest M."/>
            <person name="Roberts A."/>
            <person name="Saif S."/>
            <person name="Shea T."/>
            <person name="Sykes S."/>
            <person name="Wortman J."/>
            <person name="Nusbaum C."/>
            <person name="Birren B."/>
        </authorList>
    </citation>
    <scope>NUCLEOTIDE SEQUENCE</scope>
    <source>
        <strain evidence="6">CBS 10737</strain>
    </source>
</reference>
<reference evidence="6" key="4">
    <citation type="submission" date="2024-02" db="EMBL/GenBank/DDBJ databases">
        <title>Comparative genomics of Cryptococcus and Kwoniella reveals pathogenesis evolution and contrasting modes of karyotype evolution via chromosome fusion or intercentromeric recombination.</title>
        <authorList>
            <person name="Coelho M.A."/>
            <person name="David-Palma M."/>
            <person name="Shea T."/>
            <person name="Bowers K."/>
            <person name="McGinley-Smith S."/>
            <person name="Mohammad A.W."/>
            <person name="Gnirke A."/>
            <person name="Yurkov A.M."/>
            <person name="Nowrousian M."/>
            <person name="Sun S."/>
            <person name="Cuomo C.A."/>
            <person name="Heitman J."/>
        </authorList>
    </citation>
    <scope>NUCLEOTIDE SEQUENCE</scope>
    <source>
        <strain evidence="6">CBS 10737</strain>
    </source>
</reference>
<dbReference type="GO" id="GO:0016757">
    <property type="term" value="F:glycosyltransferase activity"/>
    <property type="evidence" value="ECO:0007669"/>
    <property type="project" value="UniProtKB-KW"/>
</dbReference>
<evidence type="ECO:0000313" key="6">
    <source>
        <dbReference type="EMBL" id="WWC72354.1"/>
    </source>
</evidence>
<dbReference type="Proteomes" id="UP000094020">
    <property type="component" value="Chromosome 9"/>
</dbReference>
<reference evidence="5" key="3">
    <citation type="submission" date="2016-07" db="EMBL/GenBank/DDBJ databases">
        <title>Evolution of pathogenesis and genome organization in the Tremellales.</title>
        <authorList>
            <person name="Cuomo C."/>
            <person name="Litvintseva A."/>
            <person name="Heitman J."/>
            <person name="Chen Y."/>
            <person name="Sun S."/>
            <person name="Springer D."/>
            <person name="Dromer F."/>
            <person name="Young S."/>
            <person name="Zeng Q."/>
            <person name="Chapman S."/>
            <person name="Gujja S."/>
            <person name="Saif S."/>
            <person name="Birren B."/>
        </authorList>
    </citation>
    <scope>NUCLEOTIDE SEQUENCE</scope>
    <source>
        <strain evidence="5">CBS 10737</strain>
    </source>
</reference>